<evidence type="ECO:0000313" key="7">
    <source>
        <dbReference type="EMBL" id="QBE64666.1"/>
    </source>
</evidence>
<proteinExistence type="predicted"/>
<evidence type="ECO:0000259" key="5">
    <source>
        <dbReference type="PROSITE" id="PS50011"/>
    </source>
</evidence>
<keyword evidence="4" id="KW-0067">ATP-binding</keyword>
<feature type="domain" description="PPM-type phosphatase" evidence="6">
    <location>
        <begin position="8"/>
        <end position="242"/>
    </location>
</feature>
<dbReference type="InterPro" id="IPR001932">
    <property type="entry name" value="PPM-type_phosphatase-like_dom"/>
</dbReference>
<dbReference type="InterPro" id="IPR008266">
    <property type="entry name" value="Tyr_kinase_AS"/>
</dbReference>
<dbReference type="CDD" id="cd14014">
    <property type="entry name" value="STKc_PknB_like"/>
    <property type="match status" value="1"/>
</dbReference>
<dbReference type="KEGG" id="plue:EWM63_18100"/>
<dbReference type="PROSITE" id="PS51746">
    <property type="entry name" value="PPM_2"/>
    <property type="match status" value="1"/>
</dbReference>
<accession>A0A4P6KZV0</accession>
<evidence type="ECO:0000256" key="4">
    <source>
        <dbReference type="ARBA" id="ARBA00022840"/>
    </source>
</evidence>
<dbReference type="InterPro" id="IPR000719">
    <property type="entry name" value="Prot_kinase_dom"/>
</dbReference>
<dbReference type="SMART" id="SM00331">
    <property type="entry name" value="PP2C_SIG"/>
    <property type="match status" value="1"/>
</dbReference>
<keyword evidence="3 7" id="KW-0418">Kinase</keyword>
<dbReference type="Gene3D" id="3.60.40.10">
    <property type="entry name" value="PPM-type phosphatase domain"/>
    <property type="match status" value="1"/>
</dbReference>
<organism evidence="7 8">
    <name type="scientific">Pseudoduganella lutea</name>
    <dbReference type="NCBI Taxonomy" id="321985"/>
    <lineage>
        <taxon>Bacteria</taxon>
        <taxon>Pseudomonadati</taxon>
        <taxon>Pseudomonadota</taxon>
        <taxon>Betaproteobacteria</taxon>
        <taxon>Burkholderiales</taxon>
        <taxon>Oxalobacteraceae</taxon>
        <taxon>Telluria group</taxon>
        <taxon>Pseudoduganella</taxon>
    </lineage>
</organism>
<keyword evidence="1" id="KW-0808">Transferase</keyword>
<evidence type="ECO:0000256" key="2">
    <source>
        <dbReference type="ARBA" id="ARBA00022741"/>
    </source>
</evidence>
<dbReference type="Proteomes" id="UP000290637">
    <property type="component" value="Chromosome"/>
</dbReference>
<dbReference type="Pfam" id="PF13672">
    <property type="entry name" value="PP2C_2"/>
    <property type="match status" value="1"/>
</dbReference>
<keyword evidence="8" id="KW-1185">Reference proteome</keyword>
<dbReference type="PANTHER" id="PTHR43289:SF6">
    <property type="entry name" value="SERINE_THREONINE-PROTEIN KINASE NEKL-3"/>
    <property type="match status" value="1"/>
</dbReference>
<name>A0A4P6KZV0_9BURK</name>
<reference evidence="7 8" key="1">
    <citation type="submission" date="2019-02" db="EMBL/GenBank/DDBJ databases">
        <title>Draft Genome Sequences of Six Type Strains of the Genus Massilia.</title>
        <authorList>
            <person name="Miess H."/>
            <person name="Frediansyhah A."/>
            <person name="Gross H."/>
        </authorList>
    </citation>
    <scope>NUCLEOTIDE SEQUENCE [LARGE SCALE GENOMIC DNA]</scope>
    <source>
        <strain evidence="7 8">DSM 17473</strain>
    </source>
</reference>
<dbReference type="InterPro" id="IPR036457">
    <property type="entry name" value="PPM-type-like_dom_sf"/>
</dbReference>
<keyword evidence="2" id="KW-0547">Nucleotide-binding</keyword>
<gene>
    <name evidence="7" type="ORF">EWM63_18100</name>
</gene>
<dbReference type="Gene3D" id="1.10.510.10">
    <property type="entry name" value="Transferase(Phosphotransferase) domain 1"/>
    <property type="match status" value="1"/>
</dbReference>
<dbReference type="PROSITE" id="PS50011">
    <property type="entry name" value="PROTEIN_KINASE_DOM"/>
    <property type="match status" value="1"/>
</dbReference>
<dbReference type="Pfam" id="PF00069">
    <property type="entry name" value="Pkinase"/>
    <property type="match status" value="1"/>
</dbReference>
<dbReference type="InterPro" id="IPR011009">
    <property type="entry name" value="Kinase-like_dom_sf"/>
</dbReference>
<dbReference type="GO" id="GO:0004674">
    <property type="term" value="F:protein serine/threonine kinase activity"/>
    <property type="evidence" value="ECO:0007669"/>
    <property type="project" value="TreeGrafter"/>
</dbReference>
<evidence type="ECO:0000256" key="1">
    <source>
        <dbReference type="ARBA" id="ARBA00022679"/>
    </source>
</evidence>
<evidence type="ECO:0000259" key="6">
    <source>
        <dbReference type="PROSITE" id="PS51746"/>
    </source>
</evidence>
<dbReference type="PROSITE" id="PS00109">
    <property type="entry name" value="PROTEIN_KINASE_TYR"/>
    <property type="match status" value="1"/>
</dbReference>
<dbReference type="SMART" id="SM00332">
    <property type="entry name" value="PP2Cc"/>
    <property type="match status" value="1"/>
</dbReference>
<dbReference type="OrthoDB" id="9801841at2"/>
<dbReference type="CDD" id="cd00143">
    <property type="entry name" value="PP2Cc"/>
    <property type="match status" value="1"/>
</dbReference>
<dbReference type="SUPFAM" id="SSF56112">
    <property type="entry name" value="Protein kinase-like (PK-like)"/>
    <property type="match status" value="1"/>
</dbReference>
<dbReference type="RefSeq" id="WP_130187783.1">
    <property type="nucleotide sequence ID" value="NZ_CP035913.1"/>
</dbReference>
<dbReference type="PANTHER" id="PTHR43289">
    <property type="entry name" value="MITOGEN-ACTIVATED PROTEIN KINASE KINASE KINASE 20-RELATED"/>
    <property type="match status" value="1"/>
</dbReference>
<feature type="domain" description="Protein kinase" evidence="5">
    <location>
        <begin position="275"/>
        <end position="545"/>
    </location>
</feature>
<evidence type="ECO:0000313" key="8">
    <source>
        <dbReference type="Proteomes" id="UP000290637"/>
    </source>
</evidence>
<dbReference type="Gene3D" id="3.30.200.20">
    <property type="entry name" value="Phosphorylase Kinase, domain 1"/>
    <property type="match status" value="1"/>
</dbReference>
<dbReference type="SUPFAM" id="SSF81606">
    <property type="entry name" value="PP2C-like"/>
    <property type="match status" value="1"/>
</dbReference>
<dbReference type="GO" id="GO:0005524">
    <property type="term" value="F:ATP binding"/>
    <property type="evidence" value="ECO:0007669"/>
    <property type="project" value="UniProtKB-KW"/>
</dbReference>
<evidence type="ECO:0000256" key="3">
    <source>
        <dbReference type="ARBA" id="ARBA00022777"/>
    </source>
</evidence>
<protein>
    <submittedName>
        <fullName evidence="7">Bifunctional protein-serine/threonine kinase/phosphatase</fullName>
    </submittedName>
</protein>
<dbReference type="EMBL" id="CP035913">
    <property type="protein sequence ID" value="QBE64666.1"/>
    <property type="molecule type" value="Genomic_DNA"/>
</dbReference>
<dbReference type="AlphaFoldDB" id="A0A4P6KZV0"/>
<sequence>MTDRLTLSIGQHTDAGRKAVNQDFHGSHVPREPLLSVKGAALAVADGIGSSDVSHIASETAVAAFLEDYYCTSDAWSVKTSVERVLAATNSWLYAQTQQGQGRYDKDRGYVCTLSAMVIKSNTAYLFHVGDTRICRVHAGGHTAALEPLTVEHRVWVSPGQSYLARALGVDAHLEIDYRTVTLHAGDLFMLASDGVHEYVNAAEVHEALSAGANLDEAARLLVARALANGSADNLTVQLVRVESLQAHEAGELLQQMAELPFPPQFEPRSEFDGYRIMRTLHGSSRSHLYLALDLASGEPVAIKAPSIDLRDDPAYLERFLMEEWIARRIVSPHVCEPVVHERPRSYVYLVTEYIEGMTLAQWLRDRGRPDLDAARDIVGQVAKGLRAFHRLEMLHQDIRPENVMIDRTGTAKIIDFGSASVAGVREMAPSAGDEGFTLTGAALYAAPEYFLGEPGTVRSDIFSLGVLAYHMLTGQLPYGVQIPQAKTRAAQRKLVYTPAREHDPAIPAWVDAAIEKAVAIDPGKRHEDVDEFVFDLHRPNRAFLDRTRPALIERSPLAFWKGVSFVLLMALVVDLALRR</sequence>